<reference evidence="2" key="2">
    <citation type="submission" date="2021-04" db="EMBL/GenBank/DDBJ databases">
        <authorList>
            <person name="Dong X."/>
        </authorList>
    </citation>
    <scope>NUCLEOTIDE SEQUENCE</scope>
    <source>
        <strain evidence="2">ZWT</strain>
    </source>
</reference>
<protein>
    <recommendedName>
        <fullName evidence="4">Lipoprotein</fullName>
    </recommendedName>
</protein>
<dbReference type="EMBL" id="JAGSOJ010000004">
    <property type="protein sequence ID" value="MCM1991910.1"/>
    <property type="molecule type" value="Genomic_DNA"/>
</dbReference>
<evidence type="ECO:0008006" key="4">
    <source>
        <dbReference type="Google" id="ProtNLM"/>
    </source>
</evidence>
<accession>A0A9J6P708</accession>
<evidence type="ECO:0000313" key="3">
    <source>
        <dbReference type="Proteomes" id="UP001056429"/>
    </source>
</evidence>
<feature type="signal peptide" evidence="1">
    <location>
        <begin position="1"/>
        <end position="20"/>
    </location>
</feature>
<gene>
    <name evidence="2" type="ORF">KDK92_19390</name>
</gene>
<keyword evidence="3" id="KW-1185">Reference proteome</keyword>
<evidence type="ECO:0000256" key="1">
    <source>
        <dbReference type="SAM" id="SignalP"/>
    </source>
</evidence>
<reference evidence="2" key="1">
    <citation type="journal article" date="2021" name="mSystems">
        <title>Bacteria and Archaea Synergistically Convert Glycine Betaine to Biogenic Methane in the Formosa Cold Seep of the South China Sea.</title>
        <authorList>
            <person name="Li L."/>
            <person name="Zhang W."/>
            <person name="Zhang S."/>
            <person name="Song L."/>
            <person name="Sun Q."/>
            <person name="Zhang H."/>
            <person name="Xiang H."/>
            <person name="Dong X."/>
        </authorList>
    </citation>
    <scope>NUCLEOTIDE SEQUENCE</scope>
    <source>
        <strain evidence="2">ZWT</strain>
    </source>
</reference>
<name>A0A9J6P708_9CLOT</name>
<dbReference type="RefSeq" id="WP_250861044.1">
    <property type="nucleotide sequence ID" value="NZ_JAGSOJ010000004.1"/>
</dbReference>
<dbReference type="AlphaFoldDB" id="A0A9J6P708"/>
<comment type="caution">
    <text evidence="2">The sequence shown here is derived from an EMBL/GenBank/DDBJ whole genome shotgun (WGS) entry which is preliminary data.</text>
</comment>
<feature type="chain" id="PRO_5039905226" description="Lipoprotein" evidence="1">
    <location>
        <begin position="21"/>
        <end position="271"/>
    </location>
</feature>
<dbReference type="PROSITE" id="PS51257">
    <property type="entry name" value="PROKAR_LIPOPROTEIN"/>
    <property type="match status" value="1"/>
</dbReference>
<evidence type="ECO:0000313" key="2">
    <source>
        <dbReference type="EMBL" id="MCM1991910.1"/>
    </source>
</evidence>
<proteinExistence type="predicted"/>
<organism evidence="2 3">
    <name type="scientific">Oceanirhabdus seepicola</name>
    <dbReference type="NCBI Taxonomy" id="2828781"/>
    <lineage>
        <taxon>Bacteria</taxon>
        <taxon>Bacillati</taxon>
        <taxon>Bacillota</taxon>
        <taxon>Clostridia</taxon>
        <taxon>Eubacteriales</taxon>
        <taxon>Clostridiaceae</taxon>
        <taxon>Oceanirhabdus</taxon>
    </lineage>
</organism>
<dbReference type="Proteomes" id="UP001056429">
    <property type="component" value="Unassembled WGS sequence"/>
</dbReference>
<sequence length="271" mass="32329">MRYLKSIVPLFLVIFLTACSSNENKKNFINDKTYDEEPKVENFVGEINEAKVDNNEIISKESTVEEESIINKIVLEEQAKLQYDESVAIEYKGKKLIITGNKEFRNIEDFQEYYNDIIIPQEILDFKFDSLNVTEKENKEWYFSDEKILSDGELNRVFKREINQDNIDLIKIKYSNLKGTISMSIFRKNDKLNSQLIKHYNKIVKRENKNGKYYIFEDDYESFKGIYFEEKRENGYKSYIDLEYYNDEQWSIEKALKLQGALEELFKNLNL</sequence>
<keyword evidence="1" id="KW-0732">Signal</keyword>